<feature type="coiled-coil region" evidence="3">
    <location>
        <begin position="60"/>
        <end position="94"/>
    </location>
</feature>
<dbReference type="SMART" id="SM00297">
    <property type="entry name" value="BROMO"/>
    <property type="match status" value="1"/>
</dbReference>
<evidence type="ECO:0000259" key="5">
    <source>
        <dbReference type="PROSITE" id="PS50014"/>
    </source>
</evidence>
<evidence type="ECO:0000256" key="1">
    <source>
        <dbReference type="ARBA" id="ARBA00023117"/>
    </source>
</evidence>
<feature type="region of interest" description="Disordered" evidence="4">
    <location>
        <begin position="105"/>
        <end position="183"/>
    </location>
</feature>
<dbReference type="GO" id="GO:0035267">
    <property type="term" value="C:NuA4 histone acetyltransferase complex"/>
    <property type="evidence" value="ECO:0007669"/>
    <property type="project" value="TreeGrafter"/>
</dbReference>
<evidence type="ECO:0000313" key="7">
    <source>
        <dbReference type="Proteomes" id="UP000318582"/>
    </source>
</evidence>
<dbReference type="Pfam" id="PF00439">
    <property type="entry name" value="Bromodomain"/>
    <property type="match status" value="1"/>
</dbReference>
<dbReference type="PANTHER" id="PTHR15398:SF4">
    <property type="entry name" value="BROMODOMAIN-CONTAINING PROTEIN 8 ISOFORM X1"/>
    <property type="match status" value="1"/>
</dbReference>
<dbReference type="Proteomes" id="UP000318582">
    <property type="component" value="Unassembled WGS sequence"/>
</dbReference>
<dbReference type="InterPro" id="IPR001487">
    <property type="entry name" value="Bromodomain"/>
</dbReference>
<dbReference type="PRINTS" id="PR00503">
    <property type="entry name" value="BROMODOMAIN"/>
</dbReference>
<feature type="compositionally biased region" description="Basic and acidic residues" evidence="4">
    <location>
        <begin position="398"/>
        <end position="408"/>
    </location>
</feature>
<comment type="caution">
    <text evidence="6">The sequence shown here is derived from an EMBL/GenBank/DDBJ whole genome shotgun (WGS) entry which is preliminary data.</text>
</comment>
<dbReference type="SUPFAM" id="SSF47370">
    <property type="entry name" value="Bromodomain"/>
    <property type="match status" value="1"/>
</dbReference>
<gene>
    <name evidence="6" type="ORF">PhCBS80983_g03508</name>
</gene>
<feature type="region of interest" description="Disordered" evidence="4">
    <location>
        <begin position="398"/>
        <end position="433"/>
    </location>
</feature>
<evidence type="ECO:0000256" key="2">
    <source>
        <dbReference type="PROSITE-ProRule" id="PRU00035"/>
    </source>
</evidence>
<keyword evidence="3" id="KW-0175">Coiled coil</keyword>
<reference evidence="6 7" key="1">
    <citation type="journal article" date="2019" name="Sci. Rep.">
        <title>Comparative genomics of chytrid fungi reveal insights into the obligate biotrophic and pathogenic lifestyle of Synchytrium endobioticum.</title>
        <authorList>
            <person name="van de Vossenberg B.T.L.H."/>
            <person name="Warris S."/>
            <person name="Nguyen H.D.T."/>
            <person name="van Gent-Pelzer M.P.E."/>
            <person name="Joly D.L."/>
            <person name="van de Geest H.C."/>
            <person name="Bonants P.J.M."/>
            <person name="Smith D.S."/>
            <person name="Levesque C.A."/>
            <person name="van der Lee T.A.J."/>
        </authorList>
    </citation>
    <scope>NUCLEOTIDE SEQUENCE [LARGE SCALE GENOMIC DNA]</scope>
    <source>
        <strain evidence="6 7">CBS 809.83</strain>
    </source>
</reference>
<evidence type="ECO:0000256" key="4">
    <source>
        <dbReference type="SAM" id="MobiDB-lite"/>
    </source>
</evidence>
<dbReference type="GO" id="GO:0006325">
    <property type="term" value="P:chromatin organization"/>
    <property type="evidence" value="ECO:0007669"/>
    <property type="project" value="UniProtKB-ARBA"/>
</dbReference>
<dbReference type="PROSITE" id="PS50014">
    <property type="entry name" value="BROMODOMAIN_2"/>
    <property type="match status" value="1"/>
</dbReference>
<dbReference type="EMBL" id="QEAQ01000045">
    <property type="protein sequence ID" value="TPX57904.1"/>
    <property type="molecule type" value="Genomic_DNA"/>
</dbReference>
<keyword evidence="7" id="KW-1185">Reference proteome</keyword>
<dbReference type="AlphaFoldDB" id="A0A507E244"/>
<feature type="compositionally biased region" description="Basic and acidic residues" evidence="4">
    <location>
        <begin position="421"/>
        <end position="433"/>
    </location>
</feature>
<feature type="compositionally biased region" description="Polar residues" evidence="4">
    <location>
        <begin position="202"/>
        <end position="212"/>
    </location>
</feature>
<dbReference type="InterPro" id="IPR036427">
    <property type="entry name" value="Bromodomain-like_sf"/>
</dbReference>
<protein>
    <recommendedName>
        <fullName evidence="5">Bromo domain-containing protein</fullName>
    </recommendedName>
</protein>
<feature type="region of interest" description="Disordered" evidence="4">
    <location>
        <begin position="196"/>
        <end position="287"/>
    </location>
</feature>
<feature type="domain" description="Bromo" evidence="5">
    <location>
        <begin position="325"/>
        <end position="375"/>
    </location>
</feature>
<dbReference type="PANTHER" id="PTHR15398">
    <property type="entry name" value="BROMODOMAIN-CONTAINING PROTEIN 8"/>
    <property type="match status" value="1"/>
</dbReference>
<keyword evidence="1 2" id="KW-0103">Bromodomain</keyword>
<proteinExistence type="predicted"/>
<dbReference type="STRING" id="109895.A0A507E244"/>
<accession>A0A507E244</accession>
<feature type="compositionally biased region" description="Low complexity" evidence="4">
    <location>
        <begin position="219"/>
        <end position="232"/>
    </location>
</feature>
<evidence type="ECO:0000256" key="3">
    <source>
        <dbReference type="SAM" id="Coils"/>
    </source>
</evidence>
<name>A0A507E244_9FUNG</name>
<dbReference type="Gene3D" id="1.20.920.10">
    <property type="entry name" value="Bromodomain-like"/>
    <property type="match status" value="1"/>
</dbReference>
<organism evidence="6 7">
    <name type="scientific">Powellomyces hirtus</name>
    <dbReference type="NCBI Taxonomy" id="109895"/>
    <lineage>
        <taxon>Eukaryota</taxon>
        <taxon>Fungi</taxon>
        <taxon>Fungi incertae sedis</taxon>
        <taxon>Chytridiomycota</taxon>
        <taxon>Chytridiomycota incertae sedis</taxon>
        <taxon>Chytridiomycetes</taxon>
        <taxon>Spizellomycetales</taxon>
        <taxon>Powellomycetaceae</taxon>
        <taxon>Powellomyces</taxon>
    </lineage>
</organism>
<sequence length="433" mass="47414">MRQLNLKLWPAVDIRVVQVNSGHFNCEKHFQGLIAEVTGPEATPTGSPAPDMIPMAQVARKLHLRRIDEIKAQLQEEENEFRNILQEIDEIRSGKWDDKLRAEWKAQHPPVEASAPAEEEDKMEGVQIASESRPTLTEPKPRETSPARRLSTSQQHIPVAAPTPEPKRRGRKPSTAKPPLAPLVVPDAMDVDAPAQPETAVTPKNSAGSSTGSDKKAAAESATGEENAAAAAPVKEIIPSPTKTKGFARRGSIAQPRLTFATDTEGAELDSGAENSDGGNSERKKSLKGDPALQIWRKTVYFILAKIADHRYGNVFGTPVKDDGYHAVVKHSMSLDVVRARVRKGITTTTAQFHRDLLLMFTNAIMYNNEDSEVHSMAQEMKDFVDAEILNLHKYGTDPMRDREKSVDVQHNADGGGGGKAKSEEPDSPVNDK</sequence>
<evidence type="ECO:0000313" key="6">
    <source>
        <dbReference type="EMBL" id="TPX57904.1"/>
    </source>
</evidence>